<evidence type="ECO:0000313" key="2">
    <source>
        <dbReference type="EMBL" id="GHJ87685.1"/>
    </source>
</evidence>
<reference evidence="2" key="1">
    <citation type="submission" date="2020-07" db="EMBL/GenBank/DDBJ databases">
        <title>Draft Genome Sequence of a Deep-Sea Yeast, Naganishia (Cryptococcus) liquefaciens strain N6.</title>
        <authorList>
            <person name="Han Y.W."/>
            <person name="Kajitani R."/>
            <person name="Morimoto H."/>
            <person name="Parhat M."/>
            <person name="Tsubouchi H."/>
            <person name="Bakenova O."/>
            <person name="Ogata M."/>
            <person name="Argunhan B."/>
            <person name="Aoki R."/>
            <person name="Kajiwara S."/>
            <person name="Itoh T."/>
            <person name="Iwasaki H."/>
        </authorList>
    </citation>
    <scope>NUCLEOTIDE SEQUENCE</scope>
    <source>
        <strain evidence="2">N6</strain>
    </source>
</reference>
<proteinExistence type="predicted"/>
<sequence>MAAPSTNPATPASDPPKPQTTRHVPGAGDLLSKRPKKKKPVGDSSKASGTKTTEDTPVALLTKAPDAADLPAELRGEQGDIERELKEDAAAVAAAGGHEKGAVGEAVSRRIKVLTKKITLTLPFRVSQQRFRAYTEKPESALNPDQKAAIATLPTLEGGLRELEDIAKAVETIEHEHRLASRDELEAAKLEAVEVYKRETLPLLSSLIAVHSSLHPASVSTSTSFIPVDLPPHLQDISSSDVSAVDDMYERLRNGGSEGVEVVLSLVKGLEGSHLHAVLTGQTTSAQIENATPNFSPAGHDDTVPLPSEEAPASLTFIQQTTTSEGYDQPMSAGNAMAAFEQGPESADMPPKEVPSSRTEGMSFMQTSELAKESQQHAAENTLVHAGQAQSGPGVSMTQAPGSTDEPQNAAPPSVAQLDAQAVSRSSSYPGFDVSETLASKLSGQQLGSWADVEDSHHVLETFAMPTTIDAPSASAPAPATTEEAVPTDLAPTLAAAATDNAQAKQSTREGGRGRGGRGGPRGNHRGGPRGGFRRNGAPNGQSANGLQAQQNKDDDGFEIAGRRRQGHAQGQNGVYRGRGRGRGAGSTEGQRGGRGSFRGRGARRSKELESIRFADDLPPIARQNGAVQQSTTAA</sequence>
<dbReference type="Proteomes" id="UP000620104">
    <property type="component" value="Unassembled WGS sequence"/>
</dbReference>
<feature type="compositionally biased region" description="Low complexity" evidence="1">
    <location>
        <begin position="1"/>
        <end position="12"/>
    </location>
</feature>
<accession>A0A8H3YFF6</accession>
<evidence type="ECO:0000256" key="1">
    <source>
        <dbReference type="SAM" id="MobiDB-lite"/>
    </source>
</evidence>
<name>A0A8H3YFF6_9TREE</name>
<feature type="compositionally biased region" description="Polar residues" evidence="1">
    <location>
        <begin position="356"/>
        <end position="369"/>
    </location>
</feature>
<protein>
    <submittedName>
        <fullName evidence="2">Uncharacterized protein</fullName>
    </submittedName>
</protein>
<evidence type="ECO:0000313" key="3">
    <source>
        <dbReference type="Proteomes" id="UP000620104"/>
    </source>
</evidence>
<feature type="region of interest" description="Disordered" evidence="1">
    <location>
        <begin position="342"/>
        <end position="422"/>
    </location>
</feature>
<dbReference type="OrthoDB" id="2409325at2759"/>
<keyword evidence="3" id="KW-1185">Reference proteome</keyword>
<comment type="caution">
    <text evidence="2">The sequence shown here is derived from an EMBL/GenBank/DDBJ whole genome shotgun (WGS) entry which is preliminary data.</text>
</comment>
<dbReference type="AlphaFoldDB" id="A0A8H3YFF6"/>
<feature type="compositionally biased region" description="Polar residues" evidence="1">
    <location>
        <begin position="388"/>
        <end position="407"/>
    </location>
</feature>
<feature type="compositionally biased region" description="Basic and acidic residues" evidence="1">
    <location>
        <begin position="605"/>
        <end position="616"/>
    </location>
</feature>
<feature type="compositionally biased region" description="Polar residues" evidence="1">
    <location>
        <begin position="626"/>
        <end position="635"/>
    </location>
</feature>
<feature type="region of interest" description="Disordered" evidence="1">
    <location>
        <begin position="498"/>
        <end position="635"/>
    </location>
</feature>
<organism evidence="2 3">
    <name type="scientific">Naganishia liquefaciens</name>
    <dbReference type="NCBI Taxonomy" id="104408"/>
    <lineage>
        <taxon>Eukaryota</taxon>
        <taxon>Fungi</taxon>
        <taxon>Dikarya</taxon>
        <taxon>Basidiomycota</taxon>
        <taxon>Agaricomycotina</taxon>
        <taxon>Tremellomycetes</taxon>
        <taxon>Filobasidiales</taxon>
        <taxon>Filobasidiaceae</taxon>
        <taxon>Naganishia</taxon>
    </lineage>
</organism>
<feature type="compositionally biased region" description="Gly residues" evidence="1">
    <location>
        <begin position="583"/>
        <end position="599"/>
    </location>
</feature>
<feature type="compositionally biased region" description="Polar residues" evidence="1">
    <location>
        <begin position="542"/>
        <end position="551"/>
    </location>
</feature>
<gene>
    <name evidence="2" type="ORF">NliqN6_4087</name>
</gene>
<feature type="region of interest" description="Disordered" evidence="1">
    <location>
        <begin position="1"/>
        <end position="77"/>
    </location>
</feature>
<dbReference type="EMBL" id="BLZA01000023">
    <property type="protein sequence ID" value="GHJ87685.1"/>
    <property type="molecule type" value="Genomic_DNA"/>
</dbReference>